<dbReference type="Gene3D" id="3.90.1110.10">
    <property type="entry name" value="RNA polymerase Rpb2, domain 2"/>
    <property type="match status" value="1"/>
</dbReference>
<dbReference type="VEuPathDB" id="VectorBase:GBRI015926"/>
<keyword evidence="3" id="KW-1185">Reference proteome</keyword>
<reference evidence="3" key="1">
    <citation type="submission" date="2014-03" db="EMBL/GenBank/DDBJ databases">
        <authorList>
            <person name="Aksoy S."/>
            <person name="Warren W."/>
            <person name="Wilson R.K."/>
        </authorList>
    </citation>
    <scope>NUCLEOTIDE SEQUENCE [LARGE SCALE GENOMIC DNA]</scope>
    <source>
        <strain evidence="3">IAEA</strain>
    </source>
</reference>
<dbReference type="GO" id="GO:0003677">
    <property type="term" value="F:DNA binding"/>
    <property type="evidence" value="ECO:0007669"/>
    <property type="project" value="InterPro"/>
</dbReference>
<proteinExistence type="predicted"/>
<organism evidence="2 3">
    <name type="scientific">Glossina brevipalpis</name>
    <dbReference type="NCBI Taxonomy" id="37001"/>
    <lineage>
        <taxon>Eukaryota</taxon>
        <taxon>Metazoa</taxon>
        <taxon>Ecdysozoa</taxon>
        <taxon>Arthropoda</taxon>
        <taxon>Hexapoda</taxon>
        <taxon>Insecta</taxon>
        <taxon>Pterygota</taxon>
        <taxon>Neoptera</taxon>
        <taxon>Endopterygota</taxon>
        <taxon>Diptera</taxon>
        <taxon>Brachycera</taxon>
        <taxon>Muscomorpha</taxon>
        <taxon>Hippoboscoidea</taxon>
        <taxon>Glossinidae</taxon>
        <taxon>Glossina</taxon>
    </lineage>
</organism>
<protein>
    <recommendedName>
        <fullName evidence="1">RNA polymerase Rpb2 domain-containing protein</fullName>
    </recommendedName>
</protein>
<dbReference type="EnsemblMetazoa" id="GBRI015926-RA">
    <property type="protein sequence ID" value="GBRI015926-PA"/>
    <property type="gene ID" value="GBRI015926"/>
</dbReference>
<sequence>MIVLRARDILEHIIYDFDDPYMMEMIKLSLDEAFVLEGQSVALNFIGTHEGGARPGVTMDKLIKYAKKILQKEMFLRVGVPQDDTQFVDVVSKKLNQ</sequence>
<evidence type="ECO:0000313" key="2">
    <source>
        <dbReference type="EnsemblMetazoa" id="GBRI015926-PA"/>
    </source>
</evidence>
<accession>A0A1A9WDT7</accession>
<dbReference type="GO" id="GO:0006351">
    <property type="term" value="P:DNA-templated transcription"/>
    <property type="evidence" value="ECO:0007669"/>
    <property type="project" value="InterPro"/>
</dbReference>
<name>A0A1A9WDT7_9MUSC</name>
<evidence type="ECO:0000259" key="1">
    <source>
        <dbReference type="Pfam" id="PF04561"/>
    </source>
</evidence>
<dbReference type="Proteomes" id="UP000091820">
    <property type="component" value="Unassembled WGS sequence"/>
</dbReference>
<dbReference type="STRING" id="37001.A0A1A9WDT7"/>
<dbReference type="AlphaFoldDB" id="A0A1A9WDT7"/>
<reference evidence="2" key="2">
    <citation type="submission" date="2020-05" db="UniProtKB">
        <authorList>
            <consortium name="EnsemblMetazoa"/>
        </authorList>
    </citation>
    <scope>IDENTIFICATION</scope>
    <source>
        <strain evidence="2">IAEA</strain>
    </source>
</reference>
<evidence type="ECO:0000313" key="3">
    <source>
        <dbReference type="Proteomes" id="UP000091820"/>
    </source>
</evidence>
<dbReference type="InterPro" id="IPR037034">
    <property type="entry name" value="RNA_pol_Rpb2_2_sf"/>
</dbReference>
<dbReference type="InterPro" id="IPR007642">
    <property type="entry name" value="RNA_pol_Rpb2_2"/>
</dbReference>
<feature type="domain" description="RNA polymerase Rpb2" evidence="1">
    <location>
        <begin position="4"/>
        <end position="83"/>
    </location>
</feature>
<dbReference type="GO" id="GO:0003899">
    <property type="term" value="F:DNA-directed RNA polymerase activity"/>
    <property type="evidence" value="ECO:0007669"/>
    <property type="project" value="InterPro"/>
</dbReference>
<dbReference type="Pfam" id="PF04561">
    <property type="entry name" value="RNA_pol_Rpb2_2"/>
    <property type="match status" value="1"/>
</dbReference>